<dbReference type="SMART" id="SM00065">
    <property type="entry name" value="GAF"/>
    <property type="match status" value="1"/>
</dbReference>
<dbReference type="SMART" id="SM00331">
    <property type="entry name" value="PP2C_SIG"/>
    <property type="match status" value="1"/>
</dbReference>
<dbReference type="SUPFAM" id="SSF81606">
    <property type="entry name" value="PP2C-like"/>
    <property type="match status" value="1"/>
</dbReference>
<dbReference type="AlphaFoldDB" id="A0A1C3N2T4"/>
<dbReference type="PANTHER" id="PTHR43156:SF2">
    <property type="entry name" value="STAGE II SPORULATION PROTEIN E"/>
    <property type="match status" value="1"/>
</dbReference>
<dbReference type="Pfam" id="PF01590">
    <property type="entry name" value="GAF"/>
    <property type="match status" value="1"/>
</dbReference>
<dbReference type="Proteomes" id="UP000199393">
    <property type="component" value="Chromosome I"/>
</dbReference>
<dbReference type="GO" id="GO:0016791">
    <property type="term" value="F:phosphatase activity"/>
    <property type="evidence" value="ECO:0007669"/>
    <property type="project" value="TreeGrafter"/>
</dbReference>
<sequence length="409" mass="43108">MNGEVSRTGSAEKLRRLQSVTDAALSQLGLEDLLAELLERTRDLLRADTAVVLLLDQTGTELVATAASGLEEEVQQGVRLPVGKGFAGSVAARAEPIIIEKVDHTKVINPILLSRGVASVLGVPMLSGSQVIGVLHVGTLNPRRFTPDDVELLQLVADRASLATRARLSRLDRAAAVALQRSLLPARPRAVAGLDVAARYVPGTAVGVGGDWYDLFALPSGHIGVAIGDVAGNGLQAAVVMGRIRSALRAYALETDDPAEVLTRLDRKMQLFEPDVMATVLYAVLDPDHHGLSMSSAGHLSPIVTTPGEPGRLLTVPPDLPLGAYRNAARRITRTTLDPESCLFLYTDGLIERRTRPLDEGVELLRSALTSAPADTTCTTAMAAMLTDAAATDDVAVLAVRRAAPSAAA</sequence>
<dbReference type="SUPFAM" id="SSF55781">
    <property type="entry name" value="GAF domain-like"/>
    <property type="match status" value="1"/>
</dbReference>
<evidence type="ECO:0000313" key="5">
    <source>
        <dbReference type="Proteomes" id="UP000199393"/>
    </source>
</evidence>
<dbReference type="STRING" id="307121.GA0070620_2387"/>
<dbReference type="InterPro" id="IPR029016">
    <property type="entry name" value="GAF-like_dom_sf"/>
</dbReference>
<evidence type="ECO:0000313" key="4">
    <source>
        <dbReference type="EMBL" id="SBV26890.1"/>
    </source>
</evidence>
<reference evidence="5" key="1">
    <citation type="submission" date="2016-06" db="EMBL/GenBank/DDBJ databases">
        <authorList>
            <person name="Varghese N."/>
        </authorList>
    </citation>
    <scope>NUCLEOTIDE SEQUENCE [LARGE SCALE GENOMIC DNA]</scope>
    <source>
        <strain evidence="5">DSM 45344</strain>
    </source>
</reference>
<dbReference type="PATRIC" id="fig|307121.4.peg.2448"/>
<evidence type="ECO:0000256" key="1">
    <source>
        <dbReference type="ARBA" id="ARBA00022801"/>
    </source>
</evidence>
<dbReference type="PANTHER" id="PTHR43156">
    <property type="entry name" value="STAGE II SPORULATION PROTEIN E-RELATED"/>
    <property type="match status" value="1"/>
</dbReference>
<keyword evidence="1" id="KW-0378">Hydrolase</keyword>
<protein>
    <submittedName>
        <fullName evidence="4">GAF domain-containing protein</fullName>
    </submittedName>
</protein>
<keyword evidence="5" id="KW-1185">Reference proteome</keyword>
<proteinExistence type="predicted"/>
<name>A0A1C3N2T4_9ACTN</name>
<organism evidence="4 5">
    <name type="scientific">Micromonospora krabiensis</name>
    <dbReference type="NCBI Taxonomy" id="307121"/>
    <lineage>
        <taxon>Bacteria</taxon>
        <taxon>Bacillati</taxon>
        <taxon>Actinomycetota</taxon>
        <taxon>Actinomycetes</taxon>
        <taxon>Micromonosporales</taxon>
        <taxon>Micromonosporaceae</taxon>
        <taxon>Micromonospora</taxon>
    </lineage>
</organism>
<feature type="domain" description="PPM-type phosphatase" evidence="3">
    <location>
        <begin position="191"/>
        <end position="402"/>
    </location>
</feature>
<dbReference type="InterPro" id="IPR052016">
    <property type="entry name" value="Bact_Sigma-Reg"/>
</dbReference>
<dbReference type="InterPro" id="IPR003018">
    <property type="entry name" value="GAF"/>
</dbReference>
<evidence type="ECO:0000259" key="2">
    <source>
        <dbReference type="SMART" id="SM00065"/>
    </source>
</evidence>
<dbReference type="RefSeq" id="WP_231922336.1">
    <property type="nucleotide sequence ID" value="NZ_JBHRWG010000003.1"/>
</dbReference>
<gene>
    <name evidence="4" type="ORF">GA0070620_2387</name>
</gene>
<dbReference type="Pfam" id="PF07228">
    <property type="entry name" value="SpoIIE"/>
    <property type="match status" value="1"/>
</dbReference>
<accession>A0A1C3N2T4</accession>
<evidence type="ECO:0000259" key="3">
    <source>
        <dbReference type="SMART" id="SM00331"/>
    </source>
</evidence>
<dbReference type="InterPro" id="IPR036457">
    <property type="entry name" value="PPM-type-like_dom_sf"/>
</dbReference>
<dbReference type="EMBL" id="LT598496">
    <property type="protein sequence ID" value="SBV26890.1"/>
    <property type="molecule type" value="Genomic_DNA"/>
</dbReference>
<dbReference type="InterPro" id="IPR001932">
    <property type="entry name" value="PPM-type_phosphatase-like_dom"/>
</dbReference>
<dbReference type="Gene3D" id="3.30.450.40">
    <property type="match status" value="1"/>
</dbReference>
<dbReference type="Gene3D" id="3.60.40.10">
    <property type="entry name" value="PPM-type phosphatase domain"/>
    <property type="match status" value="1"/>
</dbReference>
<feature type="domain" description="GAF" evidence="2">
    <location>
        <begin position="29"/>
        <end position="173"/>
    </location>
</feature>